<sequence length="127" mass="14014">MVESKCARCVPYGMSGSKLWSTLAALRDVGLKAAVRCCWGFDAPGGFKGFNDLLMSIMKIKEEKRRKPSNCAGDSGAKGACVQLPHLHELTGRSMFDHLRPYFLSNLYQASSSIPEKMSDLQKKTHS</sequence>
<name>A0A2I0W2P8_9ASPA</name>
<protein>
    <submittedName>
        <fullName evidence="1">Uncharacterized protein</fullName>
    </submittedName>
</protein>
<proteinExistence type="predicted"/>
<dbReference type="EMBL" id="KZ502981">
    <property type="protein sequence ID" value="PKU69908.1"/>
    <property type="molecule type" value="Genomic_DNA"/>
</dbReference>
<keyword evidence="2" id="KW-1185">Reference proteome</keyword>
<reference evidence="1 2" key="1">
    <citation type="journal article" date="2016" name="Sci. Rep.">
        <title>The Dendrobium catenatum Lindl. genome sequence provides insights into polysaccharide synthase, floral development and adaptive evolution.</title>
        <authorList>
            <person name="Zhang G.Q."/>
            <person name="Xu Q."/>
            <person name="Bian C."/>
            <person name="Tsai W.C."/>
            <person name="Yeh C.M."/>
            <person name="Liu K.W."/>
            <person name="Yoshida K."/>
            <person name="Zhang L.S."/>
            <person name="Chang S.B."/>
            <person name="Chen F."/>
            <person name="Shi Y."/>
            <person name="Su Y.Y."/>
            <person name="Zhang Y.Q."/>
            <person name="Chen L.J."/>
            <person name="Yin Y."/>
            <person name="Lin M."/>
            <person name="Huang H."/>
            <person name="Deng H."/>
            <person name="Wang Z.W."/>
            <person name="Zhu S.L."/>
            <person name="Zhao X."/>
            <person name="Deng C."/>
            <person name="Niu S.C."/>
            <person name="Huang J."/>
            <person name="Wang M."/>
            <person name="Liu G.H."/>
            <person name="Yang H.J."/>
            <person name="Xiao X.J."/>
            <person name="Hsiao Y.Y."/>
            <person name="Wu W.L."/>
            <person name="Chen Y.Y."/>
            <person name="Mitsuda N."/>
            <person name="Ohme-Takagi M."/>
            <person name="Luo Y.B."/>
            <person name="Van de Peer Y."/>
            <person name="Liu Z.J."/>
        </authorList>
    </citation>
    <scope>NUCLEOTIDE SEQUENCE [LARGE SCALE GENOMIC DNA]</scope>
    <source>
        <tissue evidence="1">The whole plant</tissue>
    </source>
</reference>
<evidence type="ECO:0000313" key="2">
    <source>
        <dbReference type="Proteomes" id="UP000233837"/>
    </source>
</evidence>
<organism evidence="1 2">
    <name type="scientific">Dendrobium catenatum</name>
    <dbReference type="NCBI Taxonomy" id="906689"/>
    <lineage>
        <taxon>Eukaryota</taxon>
        <taxon>Viridiplantae</taxon>
        <taxon>Streptophyta</taxon>
        <taxon>Embryophyta</taxon>
        <taxon>Tracheophyta</taxon>
        <taxon>Spermatophyta</taxon>
        <taxon>Magnoliopsida</taxon>
        <taxon>Liliopsida</taxon>
        <taxon>Asparagales</taxon>
        <taxon>Orchidaceae</taxon>
        <taxon>Epidendroideae</taxon>
        <taxon>Malaxideae</taxon>
        <taxon>Dendrobiinae</taxon>
        <taxon>Dendrobium</taxon>
    </lineage>
</organism>
<gene>
    <name evidence="1" type="ORF">MA16_Dca027298</name>
</gene>
<dbReference type="AlphaFoldDB" id="A0A2I0W2P8"/>
<accession>A0A2I0W2P8</accession>
<evidence type="ECO:0000313" key="1">
    <source>
        <dbReference type="EMBL" id="PKU69908.1"/>
    </source>
</evidence>
<dbReference type="Proteomes" id="UP000233837">
    <property type="component" value="Unassembled WGS sequence"/>
</dbReference>
<reference evidence="1 2" key="2">
    <citation type="journal article" date="2017" name="Nature">
        <title>The Apostasia genome and the evolution of orchids.</title>
        <authorList>
            <person name="Zhang G.Q."/>
            <person name="Liu K.W."/>
            <person name="Li Z."/>
            <person name="Lohaus R."/>
            <person name="Hsiao Y.Y."/>
            <person name="Niu S.C."/>
            <person name="Wang J.Y."/>
            <person name="Lin Y.C."/>
            <person name="Xu Q."/>
            <person name="Chen L.J."/>
            <person name="Yoshida K."/>
            <person name="Fujiwara S."/>
            <person name="Wang Z.W."/>
            <person name="Zhang Y.Q."/>
            <person name="Mitsuda N."/>
            <person name="Wang M."/>
            <person name="Liu G.H."/>
            <person name="Pecoraro L."/>
            <person name="Huang H.X."/>
            <person name="Xiao X.J."/>
            <person name="Lin M."/>
            <person name="Wu X.Y."/>
            <person name="Wu W.L."/>
            <person name="Chen Y.Y."/>
            <person name="Chang S.B."/>
            <person name="Sakamoto S."/>
            <person name="Ohme-Takagi M."/>
            <person name="Yagi M."/>
            <person name="Zeng S.J."/>
            <person name="Shen C.Y."/>
            <person name="Yeh C.M."/>
            <person name="Luo Y.B."/>
            <person name="Tsai W.C."/>
            <person name="Van de Peer Y."/>
            <person name="Liu Z.J."/>
        </authorList>
    </citation>
    <scope>NUCLEOTIDE SEQUENCE [LARGE SCALE GENOMIC DNA]</scope>
    <source>
        <tissue evidence="1">The whole plant</tissue>
    </source>
</reference>